<feature type="compositionally biased region" description="Low complexity" evidence="1">
    <location>
        <begin position="385"/>
        <end position="395"/>
    </location>
</feature>
<reference evidence="2 3" key="1">
    <citation type="submission" date="2021-01" db="EMBL/GenBank/DDBJ databases">
        <title>Draft genome sequence of Micromonospora sp. strain STR1_7.</title>
        <authorList>
            <person name="Karlyshev A."/>
            <person name="Jawad R."/>
        </authorList>
    </citation>
    <scope>NUCLEOTIDE SEQUENCE [LARGE SCALE GENOMIC DNA]</scope>
    <source>
        <strain evidence="2 3">STR1-7</strain>
    </source>
</reference>
<proteinExistence type="predicted"/>
<comment type="caution">
    <text evidence="2">The sequence shown here is derived from an EMBL/GenBank/DDBJ whole genome shotgun (WGS) entry which is preliminary data.</text>
</comment>
<dbReference type="SUPFAM" id="SSF52540">
    <property type="entry name" value="P-loop containing nucleoside triphosphate hydrolases"/>
    <property type="match status" value="1"/>
</dbReference>
<dbReference type="Pfam" id="PF13481">
    <property type="entry name" value="AAA_25"/>
    <property type="match status" value="1"/>
</dbReference>
<evidence type="ECO:0000313" key="3">
    <source>
        <dbReference type="Proteomes" id="UP000601027"/>
    </source>
</evidence>
<keyword evidence="3" id="KW-1185">Reference proteome</keyword>
<dbReference type="InterPro" id="IPR027417">
    <property type="entry name" value="P-loop_NTPase"/>
</dbReference>
<organism evidence="2 3">
    <name type="scientific">Micromonospora parastrephiae</name>
    <dbReference type="NCBI Taxonomy" id="2806101"/>
    <lineage>
        <taxon>Bacteria</taxon>
        <taxon>Bacillati</taxon>
        <taxon>Actinomycetota</taxon>
        <taxon>Actinomycetes</taxon>
        <taxon>Micromonosporales</taxon>
        <taxon>Micromonosporaceae</taxon>
        <taxon>Micromonospora</taxon>
    </lineage>
</organism>
<evidence type="ECO:0000313" key="2">
    <source>
        <dbReference type="EMBL" id="MBM0232885.1"/>
    </source>
</evidence>
<dbReference type="EMBL" id="JAEVHM010000056">
    <property type="protein sequence ID" value="MBM0232885.1"/>
    <property type="molecule type" value="Genomic_DNA"/>
</dbReference>
<sequence>MTDNPYNPDTEADLYAAYASATGEQPKSRVKLVRLSDVKREHIDWLWQGYIARGKLHVIDGDPGLGKSTATADLAARITAGKPWPDGQPGCTPAGVVLLSAEDGLGDTIRPRLEAAGADLDRVVALTGITSWDEDAGELYERMPALPGDIGRIRAAVEQVGAALVIIDPLMAYLGGDVNSHRDQDVRRALAPLAKMAEETGAAIKLIRHNTKGGGNNALYRGGGSIGIIGAARLGFTFARDPEDEHRVIVACTKANITAIPQSLAYRLVDSPDHGCARVEWHDGPVGYTAADLLAASHESADDRDDRNDAAAWLRGYLLDNAGEAEAGSVLKAGEKAGFQKHTLQRARKRAGVKSEKAAFDAGWMWRLDDEGDTKMTKATEHGALSSSSPSLSPSDAVTFADDPTRCPRCNGPVWLGSGKCQGDCS</sequence>
<gene>
    <name evidence="2" type="ORF">JNW91_14060</name>
</gene>
<name>A0ABS1XUE2_9ACTN</name>
<protein>
    <submittedName>
        <fullName evidence="2">AAA family ATPase</fullName>
    </submittedName>
</protein>
<dbReference type="RefSeq" id="WP_203175354.1">
    <property type="nucleotide sequence ID" value="NZ_JAEVHM010000056.1"/>
</dbReference>
<feature type="region of interest" description="Disordered" evidence="1">
    <location>
        <begin position="375"/>
        <end position="397"/>
    </location>
</feature>
<evidence type="ECO:0000256" key="1">
    <source>
        <dbReference type="SAM" id="MobiDB-lite"/>
    </source>
</evidence>
<dbReference type="Gene3D" id="3.40.50.300">
    <property type="entry name" value="P-loop containing nucleotide triphosphate hydrolases"/>
    <property type="match status" value="1"/>
</dbReference>
<accession>A0ABS1XUE2</accession>
<dbReference type="Proteomes" id="UP000601027">
    <property type="component" value="Unassembled WGS sequence"/>
</dbReference>